<proteinExistence type="predicted"/>
<dbReference type="EMBL" id="JAUSUG010000009">
    <property type="protein sequence ID" value="MDQ0255236.1"/>
    <property type="molecule type" value="Genomic_DNA"/>
</dbReference>
<feature type="domain" description="Metallo-beta-lactamase" evidence="1">
    <location>
        <begin position="17"/>
        <end position="232"/>
    </location>
</feature>
<dbReference type="InterPro" id="IPR036866">
    <property type="entry name" value="RibonucZ/Hydroxyglut_hydro"/>
</dbReference>
<dbReference type="Pfam" id="PF00753">
    <property type="entry name" value="Lactamase_B"/>
    <property type="match status" value="1"/>
</dbReference>
<evidence type="ECO:0000313" key="3">
    <source>
        <dbReference type="Proteomes" id="UP001230005"/>
    </source>
</evidence>
<dbReference type="PANTHER" id="PTHR42951:SF22">
    <property type="entry name" value="METALLO BETA-LACTAMASE SUPERFAMILY LIPOPROTEIN"/>
    <property type="match status" value="1"/>
</dbReference>
<dbReference type="Proteomes" id="UP001230005">
    <property type="component" value="Unassembled WGS sequence"/>
</dbReference>
<dbReference type="InterPro" id="IPR050855">
    <property type="entry name" value="NDM-1-like"/>
</dbReference>
<comment type="caution">
    <text evidence="2">The sequence shown here is derived from an EMBL/GenBank/DDBJ whole genome shotgun (WGS) entry which is preliminary data.</text>
</comment>
<name>A0ABT9ZWW8_9BACI</name>
<dbReference type="Gene3D" id="3.60.15.10">
    <property type="entry name" value="Ribonuclease Z/Hydroxyacylglutathione hydrolase-like"/>
    <property type="match status" value="1"/>
</dbReference>
<protein>
    <submittedName>
        <fullName evidence="2">Glyoxylase-like metal-dependent hydrolase (Beta-lactamase superfamily II)</fullName>
    </submittedName>
</protein>
<dbReference type="CDD" id="cd07726">
    <property type="entry name" value="ST1585-like_MBL-fold"/>
    <property type="match status" value="1"/>
</dbReference>
<accession>A0ABT9ZWW8</accession>
<reference evidence="2 3" key="1">
    <citation type="submission" date="2023-07" db="EMBL/GenBank/DDBJ databases">
        <title>Genomic Encyclopedia of Type Strains, Phase IV (KMG-IV): sequencing the most valuable type-strain genomes for metagenomic binning, comparative biology and taxonomic classification.</title>
        <authorList>
            <person name="Goeker M."/>
        </authorList>
    </citation>
    <scope>NUCLEOTIDE SEQUENCE [LARGE SCALE GENOMIC DNA]</scope>
    <source>
        <strain evidence="2 3">DSM 9768</strain>
    </source>
</reference>
<organism evidence="2 3">
    <name type="scientific">Evansella vedderi</name>
    <dbReference type="NCBI Taxonomy" id="38282"/>
    <lineage>
        <taxon>Bacteria</taxon>
        <taxon>Bacillati</taxon>
        <taxon>Bacillota</taxon>
        <taxon>Bacilli</taxon>
        <taxon>Bacillales</taxon>
        <taxon>Bacillaceae</taxon>
        <taxon>Evansella</taxon>
    </lineage>
</organism>
<dbReference type="SUPFAM" id="SSF56281">
    <property type="entry name" value="Metallo-hydrolase/oxidoreductase"/>
    <property type="match status" value="1"/>
</dbReference>
<dbReference type="RefSeq" id="WP_307326178.1">
    <property type="nucleotide sequence ID" value="NZ_JAUSUG010000009.1"/>
</dbReference>
<evidence type="ECO:0000259" key="1">
    <source>
        <dbReference type="SMART" id="SM00849"/>
    </source>
</evidence>
<keyword evidence="3" id="KW-1185">Reference proteome</keyword>
<gene>
    <name evidence="2" type="ORF">J2S74_002618</name>
</gene>
<dbReference type="InterPro" id="IPR037482">
    <property type="entry name" value="ST1585_MBL-fold"/>
</dbReference>
<sequence>MSESTFPKDSRLICIDGHDLGLVERTGSFVLDERPEGKVTIIETGPSISVPFIKEALNNLNISLKEIENIIVTHIHLDHAGGAGILLEECPNATVIVHPKGKRHLHNPSRLIQGAKAIYKEKFDTLFEPVIPIPEDRLREMKDQETLQLSLGRTLTFYDTPGHAKHHFSIYDNVTETFFTGDTIGIRYPSIERQGISFYLPSTSPNQFNPDDMLHSLRRIENIQPKQIAFGHFGISKETEKIYSEIRKWIPIFIDNGVRVVNKGGKWEELRDILMDEIKKELSSYGLEKDDSVYDIIDLDVTISAMGVMDYLLKNKSD</sequence>
<dbReference type="PANTHER" id="PTHR42951">
    <property type="entry name" value="METALLO-BETA-LACTAMASE DOMAIN-CONTAINING"/>
    <property type="match status" value="1"/>
</dbReference>
<dbReference type="InterPro" id="IPR001279">
    <property type="entry name" value="Metallo-B-lactamas"/>
</dbReference>
<dbReference type="SMART" id="SM00849">
    <property type="entry name" value="Lactamase_B"/>
    <property type="match status" value="1"/>
</dbReference>
<evidence type="ECO:0000313" key="2">
    <source>
        <dbReference type="EMBL" id="MDQ0255236.1"/>
    </source>
</evidence>